<evidence type="ECO:0000313" key="4">
    <source>
        <dbReference type="Proteomes" id="UP001165135"/>
    </source>
</evidence>
<evidence type="ECO:0000259" key="1">
    <source>
        <dbReference type="Pfam" id="PF03235"/>
    </source>
</evidence>
<dbReference type="PANTHER" id="PTHR35149:SF2">
    <property type="entry name" value="DUF262 DOMAIN-CONTAINING PROTEIN"/>
    <property type="match status" value="1"/>
</dbReference>
<dbReference type="InterPro" id="IPR004919">
    <property type="entry name" value="GmrSD_N"/>
</dbReference>
<name>A0A9W6VP47_9ACTN</name>
<reference evidence="3" key="1">
    <citation type="submission" date="2023-03" db="EMBL/GenBank/DDBJ databases">
        <title>Actinoallomurus iriomotensis NBRC 103681.</title>
        <authorList>
            <person name="Ichikawa N."/>
            <person name="Sato H."/>
            <person name="Tonouchi N."/>
        </authorList>
    </citation>
    <scope>NUCLEOTIDE SEQUENCE</scope>
    <source>
        <strain evidence="3">NBRC 103681</strain>
    </source>
</reference>
<dbReference type="Pfam" id="PF07510">
    <property type="entry name" value="GmrSD_C"/>
    <property type="match status" value="1"/>
</dbReference>
<sequence length="841" mass="95331">MKASETTLRKLVGGEKQFLVPLFQRPYAWTSKQFEPLWSDVVTQADALAHGHARAHFLGSVVLAPSPQMTSSLGQWIVVDGQQRLTTLLLLLCAIRDHQTAEDASHRDRINELHLINKWKQGDTRYRLLPTQVNRDAFKACVDGVIDDRVSGAIGSAYQFFRSKLVTADDPADPHDIERIESAVLDRLSLVEIIVERDDNAFRIFESLNNTGMRLSQVDLIRNYVFMMLPTTGEHVYETYWLPLQRLLDNDTKAMEQLMYLVLVLQRGEDAAYNDIYRGHQELLHEAAGDEAEIERYVAELARRGRHLHVILNPETEADRRISASLRFLNEWQASTAYPAIMRLLELRDGGDATDDDLTESLRYIESFLVRRLITGVPTNNLNRVFQRLPSQLNRDDPIAETVRSKLSPARLYWPTDRELREAIRTKQFYWQGRGPQKKLVLRRLADTYRSPEMVDLAHTNITIEHILPQHLTDEWRRELSRDSEEPAMLHRELVHTLGNLTLTGYNPSLGDLPFASKREQLRRTSIAMNQAIADKERWGKPEIHARADDLADRAIRIWPGPDESDRDTAPGRDWTLLHNALAVLPPATWTTYGDLAEVIGSHAVPVGVHLANARALNAHRVLTADRRPSDSFRWPDEDDDRDVREVLATEGIKFDESGRADPGQRVTARELAELLGLPGAEDLGEAELSEDTSQDLSDKEQRFQRQIGERSGPKAAGGVARLLDHWHATGGEFQYGTATNARCSPILRRGRGVIKMLNIYADVAEVPFAFLKGRPPFDDPALREELRRRLNTAPGVDLPASKLELYPSFPVTLLANEAVWDVVIAALDWFANQVKKAETD</sequence>
<feature type="domain" description="GmrSD restriction endonucleases C-terminal" evidence="2">
    <location>
        <begin position="414"/>
        <end position="553"/>
    </location>
</feature>
<evidence type="ECO:0008006" key="5">
    <source>
        <dbReference type="Google" id="ProtNLM"/>
    </source>
</evidence>
<evidence type="ECO:0000313" key="3">
    <source>
        <dbReference type="EMBL" id="GLY74092.1"/>
    </source>
</evidence>
<dbReference type="PANTHER" id="PTHR35149">
    <property type="entry name" value="SLL5132 PROTEIN"/>
    <property type="match status" value="1"/>
</dbReference>
<comment type="caution">
    <text evidence="3">The sequence shown here is derived from an EMBL/GenBank/DDBJ whole genome shotgun (WGS) entry which is preliminary data.</text>
</comment>
<proteinExistence type="predicted"/>
<feature type="domain" description="GmrSD restriction endonucleases N-terminal" evidence="1">
    <location>
        <begin position="9"/>
        <end position="226"/>
    </location>
</feature>
<evidence type="ECO:0000259" key="2">
    <source>
        <dbReference type="Pfam" id="PF07510"/>
    </source>
</evidence>
<dbReference type="AlphaFoldDB" id="A0A9W6VP47"/>
<dbReference type="Pfam" id="PF03235">
    <property type="entry name" value="GmrSD_N"/>
    <property type="match status" value="1"/>
</dbReference>
<protein>
    <recommendedName>
        <fullName evidence="5">DUF262 domain-containing protein</fullName>
    </recommendedName>
</protein>
<gene>
    <name evidence="3" type="ORF">Airi01_023590</name>
</gene>
<dbReference type="InterPro" id="IPR011089">
    <property type="entry name" value="GmrSD_C"/>
</dbReference>
<dbReference type="Gene3D" id="1.10.10.10">
    <property type="entry name" value="Winged helix-like DNA-binding domain superfamily/Winged helix DNA-binding domain"/>
    <property type="match status" value="1"/>
</dbReference>
<accession>A0A9W6VP47</accession>
<dbReference type="EMBL" id="BSTJ01000002">
    <property type="protein sequence ID" value="GLY74092.1"/>
    <property type="molecule type" value="Genomic_DNA"/>
</dbReference>
<dbReference type="RefSeq" id="WP_285619772.1">
    <property type="nucleotide sequence ID" value="NZ_BSTJ01000002.1"/>
</dbReference>
<dbReference type="Proteomes" id="UP001165135">
    <property type="component" value="Unassembled WGS sequence"/>
</dbReference>
<dbReference type="InterPro" id="IPR036388">
    <property type="entry name" value="WH-like_DNA-bd_sf"/>
</dbReference>
<organism evidence="3 4">
    <name type="scientific">Actinoallomurus iriomotensis</name>
    <dbReference type="NCBI Taxonomy" id="478107"/>
    <lineage>
        <taxon>Bacteria</taxon>
        <taxon>Bacillati</taxon>
        <taxon>Actinomycetota</taxon>
        <taxon>Actinomycetes</taxon>
        <taxon>Streptosporangiales</taxon>
        <taxon>Thermomonosporaceae</taxon>
        <taxon>Actinoallomurus</taxon>
    </lineage>
</organism>